<evidence type="ECO:0000256" key="3">
    <source>
        <dbReference type="ARBA" id="ARBA00023242"/>
    </source>
</evidence>
<feature type="compositionally biased region" description="Polar residues" evidence="5">
    <location>
        <begin position="68"/>
        <end position="79"/>
    </location>
</feature>
<dbReference type="STRING" id="694573.A0A194UXM5"/>
<feature type="compositionally biased region" description="Basic and acidic residues" evidence="5">
    <location>
        <begin position="937"/>
        <end position="946"/>
    </location>
</feature>
<sequence>MASEAVEENTWAQDDGDNEVDGGVQNTNSDNTQDFNLSPSTAPQTSGDFALSADSTSEDVGEYDPESVSVTPLPQLSHQDSLKPAPQPISKKRKTAGGFLVGDSDSEDDSTTPASNSLPAEPTPVTNSLPHSPLHASTSAQEAQGAAPHLPPTSVATDAPVTSVEAPDNSSHVPVAQPSNGLKPPKDVVTMLEERTRDDPRGAMDAWLDLIAELRSRNDIEDIRKVYERFLAVFPQSADVWVAYMELELGINNFGGVEELFKRTLLNIPNVKLWTVYLNYVRRRNDLSDMTGQARETIAKGFEFVLGAVGTDKDSGPIWADYIQFIKSGPGQVGEKDWASQQKVDLLRKTYQRAIAIPTRNLNTLWREYDQFEMGLDKKLGRALLAQHSPSYMSAKSANMALDNITRGLQRNNLPRLPPAPGFDGDDDYADQVELWKKWIAWEKSDPLELKSDEPEALKKRILYVYKQALMALRFWPEMWVDAAEWCFENSMVGPDGRDMGLEFIIQGIEANPESVLLAMKHADRIEDTYPVGEGDEAKANRGTAVKVPFTKVLDTLYALIKSAKDQEKTLIEKMNENTASELMPERFGDDDDDTETSGNKDAKDAAKQAQIKAIQQGFAARKNVLSRTVSFVWIALARAMRRIQGKGIPGSPVGGLRQVFTDARAKGQLTSDVYVAIALMEWKVYKDNAGVKIFERGARLFPEDEYFMVEYLKFLHSRDDFTNARVVFENCVKRLTEKPDSVHKAKPLFAYLHKYESQFGDRSQIVKLEQRMAELFPEDSKLSHFKARFSADKFDPIAARVIVSPAAQLRPKNIIPSIEQRASVVNSPRQAVRQPNSPRPQFTNSPKRPLPADDFEDSLNPPRKMQRGESPLKGAAGRRLNQHSRMQAAPISRDITFLLSQIPPPSSYDMPRFSPGNMVRLIRNTPVPDFGSWKSNQDRGNRDNGGRMAPPSHTRQVSTDVTQLAYQGRNSPNPAGRPQSPYGMSRGQIASASATYRQSSLRPESSGSGYEPPPPAAYGQNAPPPSMGYGAPPPTMMPTPDANGAWPPPPGMFGAPPPPEFVVPPPGYGQAPPPQQPPYGRYY</sequence>
<keyword evidence="3 4" id="KW-0539">Nucleus</keyword>
<dbReference type="SMART" id="SM00386">
    <property type="entry name" value="HAT"/>
    <property type="match status" value="5"/>
</dbReference>
<dbReference type="GO" id="GO:0005634">
    <property type="term" value="C:nucleus"/>
    <property type="evidence" value="ECO:0007669"/>
    <property type="project" value="UniProtKB-SubCell"/>
</dbReference>
<comment type="function">
    <text evidence="1 4">Component of the cleavage factor IA (CFIA) complex, which is involved in the endonucleolytic cleavage during polyadenylation-dependent pre-mRNA 3'-end formation.</text>
</comment>
<dbReference type="InterPro" id="IPR045243">
    <property type="entry name" value="Rna14-like"/>
</dbReference>
<dbReference type="EMBL" id="KN714688">
    <property type="protein sequence ID" value="KUI56369.1"/>
    <property type="molecule type" value="Genomic_DNA"/>
</dbReference>
<dbReference type="Proteomes" id="UP000078576">
    <property type="component" value="Unassembled WGS sequence"/>
</dbReference>
<dbReference type="OrthoDB" id="26282at2759"/>
<dbReference type="GO" id="GO:0005737">
    <property type="term" value="C:cytoplasm"/>
    <property type="evidence" value="ECO:0007669"/>
    <property type="project" value="UniProtKB-SubCell"/>
</dbReference>
<feature type="compositionally biased region" description="Polar residues" evidence="5">
    <location>
        <begin position="989"/>
        <end position="1003"/>
    </location>
</feature>
<keyword evidence="4" id="KW-0963">Cytoplasm</keyword>
<dbReference type="PANTHER" id="PTHR19980">
    <property type="entry name" value="RNA CLEAVAGE STIMULATION FACTOR"/>
    <property type="match status" value="1"/>
</dbReference>
<keyword evidence="8" id="KW-1185">Reference proteome</keyword>
<dbReference type="Gene3D" id="1.25.40.1040">
    <property type="match status" value="1"/>
</dbReference>
<dbReference type="PANTHER" id="PTHR19980:SF0">
    <property type="entry name" value="CLEAVAGE STIMULATION FACTOR SUBUNIT 3"/>
    <property type="match status" value="1"/>
</dbReference>
<dbReference type="AlphaFoldDB" id="A0A194UXM5"/>
<dbReference type="GO" id="GO:0003729">
    <property type="term" value="F:mRNA binding"/>
    <property type="evidence" value="ECO:0007669"/>
    <property type="project" value="TreeGrafter"/>
</dbReference>
<evidence type="ECO:0000313" key="7">
    <source>
        <dbReference type="EMBL" id="KUI56369.1"/>
    </source>
</evidence>
<evidence type="ECO:0000256" key="1">
    <source>
        <dbReference type="ARBA" id="ARBA00002863"/>
    </source>
</evidence>
<dbReference type="SUPFAM" id="SSF48452">
    <property type="entry name" value="TPR-like"/>
    <property type="match status" value="2"/>
</dbReference>
<organism evidence="7 8">
    <name type="scientific">Cytospora mali</name>
    <name type="common">Apple Valsa canker fungus</name>
    <name type="synonym">Valsa mali</name>
    <dbReference type="NCBI Taxonomy" id="578113"/>
    <lineage>
        <taxon>Eukaryota</taxon>
        <taxon>Fungi</taxon>
        <taxon>Dikarya</taxon>
        <taxon>Ascomycota</taxon>
        <taxon>Pezizomycotina</taxon>
        <taxon>Sordariomycetes</taxon>
        <taxon>Sordariomycetidae</taxon>
        <taxon>Diaporthales</taxon>
        <taxon>Cytosporaceae</taxon>
        <taxon>Cytospora</taxon>
    </lineage>
</organism>
<evidence type="ECO:0000256" key="2">
    <source>
        <dbReference type="ARBA" id="ARBA00022737"/>
    </source>
</evidence>
<protein>
    <recommendedName>
        <fullName evidence="4">mRNA 3'-end-processing protein RNA14</fullName>
    </recommendedName>
</protein>
<proteinExistence type="predicted"/>
<feature type="compositionally biased region" description="Polar residues" evidence="5">
    <location>
        <begin position="24"/>
        <end position="47"/>
    </location>
</feature>
<accession>A0A194UXM5</accession>
<feature type="compositionally biased region" description="Polar residues" evidence="5">
    <location>
        <begin position="168"/>
        <end position="180"/>
    </location>
</feature>
<dbReference type="InterPro" id="IPR011990">
    <property type="entry name" value="TPR-like_helical_dom_sf"/>
</dbReference>
<feature type="compositionally biased region" description="Pro residues" evidence="5">
    <location>
        <begin position="1012"/>
        <end position="1038"/>
    </location>
</feature>
<dbReference type="Pfam" id="PF05843">
    <property type="entry name" value="Suf"/>
    <property type="match status" value="1"/>
</dbReference>
<gene>
    <name evidence="7" type="ORF">VP1G_03753</name>
</gene>
<feature type="region of interest" description="Disordered" evidence="5">
    <location>
        <begin position="577"/>
        <end position="605"/>
    </location>
</feature>
<dbReference type="GO" id="GO:0180010">
    <property type="term" value="P:co-transcriptional mRNA 3'-end processing, cleavage and polyadenylation pathway"/>
    <property type="evidence" value="ECO:0007669"/>
    <property type="project" value="UniProtKB-UniRule"/>
</dbReference>
<feature type="domain" description="Suppressor of forked" evidence="6">
    <location>
        <begin position="188"/>
        <end position="800"/>
    </location>
</feature>
<dbReference type="InterPro" id="IPR003107">
    <property type="entry name" value="HAT"/>
</dbReference>
<feature type="compositionally biased region" description="Polar residues" evidence="5">
    <location>
        <begin position="824"/>
        <end position="847"/>
    </location>
</feature>
<dbReference type="InterPro" id="IPR008847">
    <property type="entry name" value="Suf"/>
</dbReference>
<evidence type="ECO:0000256" key="4">
    <source>
        <dbReference type="RuleBase" id="RU369035"/>
    </source>
</evidence>
<feature type="compositionally biased region" description="Pro residues" evidence="5">
    <location>
        <begin position="1047"/>
        <end position="1078"/>
    </location>
</feature>
<keyword evidence="2" id="KW-0677">Repeat</keyword>
<evidence type="ECO:0000313" key="8">
    <source>
        <dbReference type="Proteomes" id="UP000078576"/>
    </source>
</evidence>
<feature type="compositionally biased region" description="Polar residues" evidence="5">
    <location>
        <begin position="954"/>
        <end position="974"/>
    </location>
</feature>
<keyword evidence="4" id="KW-0507">mRNA processing</keyword>
<feature type="region of interest" description="Disordered" evidence="5">
    <location>
        <begin position="823"/>
        <end position="883"/>
    </location>
</feature>
<comment type="subcellular location">
    <subcellularLocation>
        <location evidence="4">Nucleus</location>
    </subcellularLocation>
    <subcellularLocation>
        <location evidence="4">Cytoplasm</location>
    </subcellularLocation>
    <text evidence="4">Nucleus and/or cytoplasm.</text>
</comment>
<evidence type="ECO:0000259" key="6">
    <source>
        <dbReference type="Pfam" id="PF05843"/>
    </source>
</evidence>
<feature type="compositionally biased region" description="Polar residues" evidence="5">
    <location>
        <begin position="111"/>
        <end position="142"/>
    </location>
</feature>
<feature type="region of interest" description="Disordered" evidence="5">
    <location>
        <begin position="926"/>
        <end position="1084"/>
    </location>
</feature>
<reference evidence="8" key="1">
    <citation type="submission" date="2014-12" db="EMBL/GenBank/DDBJ databases">
        <title>Genome Sequence of Valsa Canker Pathogens Uncovers a Specific Adaption of Colonization on Woody Bark.</title>
        <authorList>
            <person name="Yin Z."/>
            <person name="Liu H."/>
            <person name="Gao X."/>
            <person name="Li Z."/>
            <person name="Song N."/>
            <person name="Ke X."/>
            <person name="Dai Q."/>
            <person name="Wu Y."/>
            <person name="Sun Y."/>
            <person name="Xu J.-R."/>
            <person name="Kang Z.K."/>
            <person name="Wang L."/>
            <person name="Huang L."/>
        </authorList>
    </citation>
    <scope>NUCLEOTIDE SEQUENCE [LARGE SCALE GENOMIC DNA]</scope>
    <source>
        <strain evidence="8">SXYL134</strain>
    </source>
</reference>
<name>A0A194UXM5_CYTMA</name>
<feature type="region of interest" description="Disordered" evidence="5">
    <location>
        <begin position="1"/>
        <end position="186"/>
    </location>
</feature>
<feature type="compositionally biased region" description="Acidic residues" evidence="5">
    <location>
        <begin position="56"/>
        <end position="65"/>
    </location>
</feature>
<evidence type="ECO:0000256" key="5">
    <source>
        <dbReference type="SAM" id="MobiDB-lite"/>
    </source>
</evidence>